<name>A0A3G3M9L1_9CAUD</name>
<dbReference type="NCBIfam" id="TIGR01764">
    <property type="entry name" value="excise"/>
    <property type="match status" value="1"/>
</dbReference>
<gene>
    <name evidence="2" type="primary">5</name>
    <name evidence="2" type="ORF">SEA_OCTOBIEN14_5</name>
</gene>
<dbReference type="GeneID" id="70080794"/>
<evidence type="ECO:0000259" key="1">
    <source>
        <dbReference type="Pfam" id="PF12728"/>
    </source>
</evidence>
<sequence length="81" mass="9545">MTQERVLCPFMPVLVSRGARRFMDMKTTQFLTADQVAERWQITPRTIREMAQAGEIPAARFGRRWRFPLEQLEKYEKAAQA</sequence>
<accession>A0A3G3M9L1</accession>
<feature type="domain" description="Helix-turn-helix" evidence="1">
    <location>
        <begin position="30"/>
        <end position="75"/>
    </location>
</feature>
<organism evidence="2 3">
    <name type="scientific">Gordonia phage Octobien14</name>
    <dbReference type="NCBI Taxonomy" id="2483673"/>
    <lineage>
        <taxon>Viruses</taxon>
        <taxon>Duplodnaviria</taxon>
        <taxon>Heunggongvirae</taxon>
        <taxon>Uroviricota</taxon>
        <taxon>Caudoviricetes</taxon>
        <taxon>Deeyouvirinae</taxon>
        <taxon>Octobienvirus</taxon>
        <taxon>Octobienvirus octobien14</taxon>
    </lineage>
</organism>
<dbReference type="GO" id="GO:0003677">
    <property type="term" value="F:DNA binding"/>
    <property type="evidence" value="ECO:0007669"/>
    <property type="project" value="InterPro"/>
</dbReference>
<dbReference type="InterPro" id="IPR041657">
    <property type="entry name" value="HTH_17"/>
</dbReference>
<protein>
    <submittedName>
        <fullName evidence="2">Helix-turn-helix DNA binding protein</fullName>
    </submittedName>
</protein>
<proteinExistence type="predicted"/>
<dbReference type="SUPFAM" id="SSF46955">
    <property type="entry name" value="Putative DNA-binding domain"/>
    <property type="match status" value="1"/>
</dbReference>
<evidence type="ECO:0000313" key="2">
    <source>
        <dbReference type="EMBL" id="AYR03153.1"/>
    </source>
</evidence>
<dbReference type="RefSeq" id="YP_010246250.1">
    <property type="nucleotide sequence ID" value="NC_060134.1"/>
</dbReference>
<evidence type="ECO:0000313" key="3">
    <source>
        <dbReference type="Proteomes" id="UP000280547"/>
    </source>
</evidence>
<dbReference type="KEGG" id="vg:70080794"/>
<reference evidence="2 3" key="1">
    <citation type="submission" date="2018-09" db="EMBL/GenBank/DDBJ databases">
        <authorList>
            <person name="Amanuel B.M."/>
            <person name="Anspach C.J."/>
            <person name="Chiquito R.J."/>
            <person name="Gales J.M."/>
            <person name="Hall T."/>
            <person name="Hotaki K."/>
            <person name="Lozano B."/>
            <person name="Mugisha B."/>
            <person name="Fogarty M.P."/>
            <person name="Leadon S.A."/>
            <person name="Molloy S.D."/>
            <person name="Garlena R.A."/>
            <person name="Russell D.A."/>
            <person name="Pope W.H."/>
            <person name="Jacobs-Sera D."/>
            <person name="Hatfull G.F."/>
        </authorList>
    </citation>
    <scope>NUCLEOTIDE SEQUENCE [LARGE SCALE GENOMIC DNA]</scope>
</reference>
<dbReference type="Proteomes" id="UP000280547">
    <property type="component" value="Segment"/>
</dbReference>
<dbReference type="EMBL" id="MH976515">
    <property type="protein sequence ID" value="AYR03153.1"/>
    <property type="molecule type" value="Genomic_DNA"/>
</dbReference>
<dbReference type="InterPro" id="IPR010093">
    <property type="entry name" value="SinI_DNA-bd"/>
</dbReference>
<keyword evidence="3" id="KW-1185">Reference proteome</keyword>
<dbReference type="InterPro" id="IPR009061">
    <property type="entry name" value="DNA-bd_dom_put_sf"/>
</dbReference>
<dbReference type="Pfam" id="PF12728">
    <property type="entry name" value="HTH_17"/>
    <property type="match status" value="1"/>
</dbReference>